<dbReference type="EMBL" id="CCEH01000012">
    <property type="protein sequence ID" value="CDR28468.1"/>
    <property type="molecule type" value="Genomic_DNA"/>
</dbReference>
<organism evidence="3 4">
    <name type="scientific">Staphylococcus schweitzeri</name>
    <dbReference type="NCBI Taxonomy" id="1654388"/>
    <lineage>
        <taxon>Bacteria</taxon>
        <taxon>Bacillati</taxon>
        <taxon>Bacillota</taxon>
        <taxon>Bacilli</taxon>
        <taxon>Bacillales</taxon>
        <taxon>Staphylococcaceae</taxon>
        <taxon>Staphylococcus</taxon>
    </lineage>
</organism>
<dbReference type="RefSeq" id="WP_047530984.1">
    <property type="nucleotide sequence ID" value="NZ_CCEH01000012.1"/>
</dbReference>
<sequence length="333" mass="36709">MRQIKVVLIGGGTGLSVMARGLREFSIDITAIVTVADNGGSTGKIRDEMDIPAPGDIRNVIAALSDSESVLSQLFQYRFQENQISGHSLGNLLIAGMTNITNDFGHAIKALSKILNIKGRVIPSTNTSVQLNAVMEDGEIVYGEKNIPKKHKKIERVFLEPSDVKPMEEAIDALREADLIVLGPGSLYTSVISNLCVNGISDALIHSDAPKLYVSNVMTQPGETDGYSVKDHIDAIHRQAGQPFIDYVICSTQTFNKQVLKKYDEKHSKPVLVDKLELENQNINVKTSSNLVEISDDHLVRHNTKVLSTMIYDIALELISTIPFVPRDKRKKY</sequence>
<dbReference type="CDD" id="cd07044">
    <property type="entry name" value="CofD_YvcK"/>
    <property type="match status" value="1"/>
</dbReference>
<accession>A0A077UMH3</accession>
<dbReference type="HAMAP" id="MF_00973">
    <property type="entry name" value="Gluconeogen_factor"/>
    <property type="match status" value="1"/>
</dbReference>
<comment type="subcellular location">
    <subcellularLocation>
        <location evidence="2">Cytoplasm</location>
    </subcellularLocation>
</comment>
<comment type="similarity">
    <text evidence="2">Belongs to the gluconeogenesis factor family.</text>
</comment>
<gene>
    <name evidence="3" type="ORF">ERS140147_01600</name>
</gene>
<dbReference type="PANTHER" id="PTHR30135">
    <property type="entry name" value="UNCHARACTERIZED PROTEIN YVCK-RELATED"/>
    <property type="match status" value="1"/>
</dbReference>
<dbReference type="SUPFAM" id="SSF142338">
    <property type="entry name" value="CofD-like"/>
    <property type="match status" value="1"/>
</dbReference>
<dbReference type="GO" id="GO:0008360">
    <property type="term" value="P:regulation of cell shape"/>
    <property type="evidence" value="ECO:0007669"/>
    <property type="project" value="UniProtKB-UniRule"/>
</dbReference>
<comment type="function">
    <text evidence="2">Required for morphogenesis under gluconeogenic growth conditions.</text>
</comment>
<dbReference type="GO" id="GO:0005737">
    <property type="term" value="C:cytoplasm"/>
    <property type="evidence" value="ECO:0007669"/>
    <property type="project" value="UniProtKB-SubCell"/>
</dbReference>
<evidence type="ECO:0000313" key="4">
    <source>
        <dbReference type="Proteomes" id="UP000044616"/>
    </source>
</evidence>
<evidence type="ECO:0000313" key="3">
    <source>
        <dbReference type="EMBL" id="CDR28468.1"/>
    </source>
</evidence>
<dbReference type="PANTHER" id="PTHR30135:SF3">
    <property type="entry name" value="GLUCONEOGENESIS FACTOR-RELATED"/>
    <property type="match status" value="1"/>
</dbReference>
<reference evidence="3 4" key="1">
    <citation type="submission" date="2014-05" db="EMBL/GenBank/DDBJ databases">
        <authorList>
            <person name="Aslett A.Martin."/>
            <person name="De Silva Nishadi"/>
        </authorList>
    </citation>
    <scope>NUCLEOTIDE SEQUENCE [LARGE SCALE GENOMIC DNA]</scope>
</reference>
<dbReference type="Proteomes" id="UP000044616">
    <property type="component" value="Unassembled WGS sequence"/>
</dbReference>
<dbReference type="Pfam" id="PF01933">
    <property type="entry name" value="CofD"/>
    <property type="match status" value="1"/>
</dbReference>
<dbReference type="InterPro" id="IPR002882">
    <property type="entry name" value="CofD"/>
</dbReference>
<keyword evidence="1 2" id="KW-0963">Cytoplasm</keyword>
<evidence type="ECO:0000256" key="1">
    <source>
        <dbReference type="ARBA" id="ARBA00022490"/>
    </source>
</evidence>
<dbReference type="NCBIfam" id="TIGR01826">
    <property type="entry name" value="CofD_related"/>
    <property type="match status" value="1"/>
</dbReference>
<proteinExistence type="inferred from homology"/>
<name>A0A077UMH3_9STAP</name>
<evidence type="ECO:0000256" key="2">
    <source>
        <dbReference type="HAMAP-Rule" id="MF_00973"/>
    </source>
</evidence>
<dbReference type="InterPro" id="IPR010119">
    <property type="entry name" value="Gluconeogen_factor"/>
</dbReference>
<dbReference type="InterPro" id="IPR038136">
    <property type="entry name" value="CofD-like_dom_sf"/>
</dbReference>
<dbReference type="AlphaFoldDB" id="A0A077UMH3"/>
<protein>
    <recommendedName>
        <fullName evidence="2">Gluconeogenesis factor</fullName>
    </recommendedName>
</protein>
<dbReference type="Gene3D" id="3.40.50.10680">
    <property type="entry name" value="CofD-like domains"/>
    <property type="match status" value="1"/>
</dbReference>
<dbReference type="GO" id="GO:0043743">
    <property type="term" value="F:LPPG:FO 2-phospho-L-lactate transferase activity"/>
    <property type="evidence" value="ECO:0007669"/>
    <property type="project" value="InterPro"/>
</dbReference>